<accession>A0AA38C078</accession>
<dbReference type="Proteomes" id="UP000824469">
    <property type="component" value="Unassembled WGS sequence"/>
</dbReference>
<dbReference type="InterPro" id="IPR032466">
    <property type="entry name" value="Metal_Hydrolase"/>
</dbReference>
<feature type="non-terminal residue" evidence="5">
    <location>
        <position position="93"/>
    </location>
</feature>
<name>A0AA38C078_TAXCH</name>
<reference evidence="5 6" key="1">
    <citation type="journal article" date="2021" name="Nat. Plants">
        <title>The Taxus genome provides insights into paclitaxel biosynthesis.</title>
        <authorList>
            <person name="Xiong X."/>
            <person name="Gou J."/>
            <person name="Liao Q."/>
            <person name="Li Y."/>
            <person name="Zhou Q."/>
            <person name="Bi G."/>
            <person name="Li C."/>
            <person name="Du R."/>
            <person name="Wang X."/>
            <person name="Sun T."/>
            <person name="Guo L."/>
            <person name="Liang H."/>
            <person name="Lu P."/>
            <person name="Wu Y."/>
            <person name="Zhang Z."/>
            <person name="Ro D.K."/>
            <person name="Shang Y."/>
            <person name="Huang S."/>
            <person name="Yan J."/>
        </authorList>
    </citation>
    <scope>NUCLEOTIDE SEQUENCE [LARGE SCALE GENOMIC DNA]</scope>
    <source>
        <strain evidence="5">Ta-2019</strain>
    </source>
</reference>
<evidence type="ECO:0000256" key="3">
    <source>
        <dbReference type="ARBA" id="ARBA00022833"/>
    </source>
</evidence>
<dbReference type="PANTHER" id="PTHR43137">
    <property type="entry name" value="DIHYDROOROTASE"/>
    <property type="match status" value="1"/>
</dbReference>
<dbReference type="SUPFAM" id="SSF51556">
    <property type="entry name" value="Metallo-dependent hydrolases"/>
    <property type="match status" value="1"/>
</dbReference>
<comment type="caution">
    <text evidence="5">The sequence shown here is derived from an EMBL/GenBank/DDBJ whole genome shotgun (WGS) entry which is preliminary data.</text>
</comment>
<sequence>ENLELEVSKVRSMEFTMTQPDDWHLHLRDGDLLKSVIAHSATIFGRAIVMPNLKPPITTVADAVSYRERILNALPSDSKFTPFRSILKPRKNQ</sequence>
<dbReference type="InterPro" id="IPR002195">
    <property type="entry name" value="Dihydroorotase_CS"/>
</dbReference>
<keyword evidence="4" id="KW-0665">Pyrimidine biosynthesis</keyword>
<dbReference type="GO" id="GO:0046872">
    <property type="term" value="F:metal ion binding"/>
    <property type="evidence" value="ECO:0007669"/>
    <property type="project" value="UniProtKB-KW"/>
</dbReference>
<proteinExistence type="predicted"/>
<dbReference type="GO" id="GO:0009507">
    <property type="term" value="C:chloroplast"/>
    <property type="evidence" value="ECO:0007669"/>
    <property type="project" value="TreeGrafter"/>
</dbReference>
<evidence type="ECO:0000256" key="4">
    <source>
        <dbReference type="ARBA" id="ARBA00022975"/>
    </source>
</evidence>
<dbReference type="PROSITE" id="PS00482">
    <property type="entry name" value="DIHYDROOROTASE_1"/>
    <property type="match status" value="1"/>
</dbReference>
<evidence type="ECO:0000256" key="2">
    <source>
        <dbReference type="ARBA" id="ARBA00022801"/>
    </source>
</evidence>
<evidence type="ECO:0000313" key="6">
    <source>
        <dbReference type="Proteomes" id="UP000824469"/>
    </source>
</evidence>
<dbReference type="Gene3D" id="3.20.20.140">
    <property type="entry name" value="Metal-dependent hydrolases"/>
    <property type="match status" value="1"/>
</dbReference>
<organism evidence="5 6">
    <name type="scientific">Taxus chinensis</name>
    <name type="common">Chinese yew</name>
    <name type="synonym">Taxus wallichiana var. chinensis</name>
    <dbReference type="NCBI Taxonomy" id="29808"/>
    <lineage>
        <taxon>Eukaryota</taxon>
        <taxon>Viridiplantae</taxon>
        <taxon>Streptophyta</taxon>
        <taxon>Embryophyta</taxon>
        <taxon>Tracheophyta</taxon>
        <taxon>Spermatophyta</taxon>
        <taxon>Pinopsida</taxon>
        <taxon>Pinidae</taxon>
        <taxon>Conifers II</taxon>
        <taxon>Cupressales</taxon>
        <taxon>Taxaceae</taxon>
        <taxon>Taxus</taxon>
    </lineage>
</organism>
<keyword evidence="6" id="KW-1185">Reference proteome</keyword>
<dbReference type="PANTHER" id="PTHR43137:SF1">
    <property type="entry name" value="DIHYDROOROTASE"/>
    <property type="match status" value="1"/>
</dbReference>
<dbReference type="EMBL" id="JAHRHJ020003813">
    <property type="protein sequence ID" value="KAH9290446.1"/>
    <property type="molecule type" value="Genomic_DNA"/>
</dbReference>
<keyword evidence="2" id="KW-0378">Hydrolase</keyword>
<evidence type="ECO:0000313" key="5">
    <source>
        <dbReference type="EMBL" id="KAH9290446.1"/>
    </source>
</evidence>
<evidence type="ECO:0000256" key="1">
    <source>
        <dbReference type="ARBA" id="ARBA00022723"/>
    </source>
</evidence>
<gene>
    <name evidence="5" type="ORF">KI387_034563</name>
</gene>
<evidence type="ECO:0008006" key="7">
    <source>
        <dbReference type="Google" id="ProtNLM"/>
    </source>
</evidence>
<dbReference type="GO" id="GO:0004151">
    <property type="term" value="F:dihydroorotase activity"/>
    <property type="evidence" value="ECO:0007669"/>
    <property type="project" value="InterPro"/>
</dbReference>
<keyword evidence="1" id="KW-0479">Metal-binding</keyword>
<dbReference type="InterPro" id="IPR004721">
    <property type="entry name" value="DHOdimr"/>
</dbReference>
<protein>
    <recommendedName>
        <fullName evidence="7">Dihydroorotase</fullName>
    </recommendedName>
</protein>
<dbReference type="GO" id="GO:0006207">
    <property type="term" value="P:'de novo' pyrimidine nucleobase biosynthetic process"/>
    <property type="evidence" value="ECO:0007669"/>
    <property type="project" value="TreeGrafter"/>
</dbReference>
<dbReference type="AlphaFoldDB" id="A0AA38C078"/>
<dbReference type="GO" id="GO:0006221">
    <property type="term" value="P:pyrimidine nucleotide biosynthetic process"/>
    <property type="evidence" value="ECO:0007669"/>
    <property type="project" value="UniProtKB-KW"/>
</dbReference>
<keyword evidence="3" id="KW-0862">Zinc</keyword>